<keyword evidence="4" id="KW-1185">Reference proteome</keyword>
<evidence type="ECO:0000259" key="2">
    <source>
        <dbReference type="PROSITE" id="PS01179"/>
    </source>
</evidence>
<evidence type="ECO:0000313" key="4">
    <source>
        <dbReference type="Proteomes" id="UP000823561"/>
    </source>
</evidence>
<dbReference type="PROSITE" id="PS01179">
    <property type="entry name" value="PID"/>
    <property type="match status" value="1"/>
</dbReference>
<dbReference type="PANTHER" id="PTHR15832">
    <property type="entry name" value="SHC (SRC HOMOLOGY DOMAIN C-TERMINAL) ADAPTOR HOMOLOG"/>
    <property type="match status" value="1"/>
</dbReference>
<reference evidence="3" key="1">
    <citation type="submission" date="2020-10" db="EMBL/GenBank/DDBJ databases">
        <title>Chromosome-scale genome assembly of the Allis shad, Alosa alosa.</title>
        <authorList>
            <person name="Margot Z."/>
            <person name="Christophe K."/>
            <person name="Cabau C."/>
            <person name="Louis A."/>
            <person name="Berthelot C."/>
            <person name="Parey E."/>
            <person name="Roest Crollius H."/>
            <person name="Montfort J."/>
            <person name="Robinson-Rechavi M."/>
            <person name="Bucao C."/>
            <person name="Bouchez O."/>
            <person name="Gislard M."/>
            <person name="Lluch J."/>
            <person name="Milhes M."/>
            <person name="Lampietro C."/>
            <person name="Lopez Roques C."/>
            <person name="Donnadieu C."/>
            <person name="Braasch I."/>
            <person name="Desvignes T."/>
            <person name="Postlethwait J."/>
            <person name="Bobe J."/>
            <person name="Guiguen Y."/>
        </authorList>
    </citation>
    <scope>NUCLEOTIDE SEQUENCE</scope>
    <source>
        <strain evidence="3">M-15738</strain>
        <tissue evidence="3">Blood</tissue>
    </source>
</reference>
<gene>
    <name evidence="3" type="ORF">AALO_G00137800</name>
</gene>
<dbReference type="SUPFAM" id="SSF55550">
    <property type="entry name" value="SH2 domain"/>
    <property type="match status" value="1"/>
</dbReference>
<dbReference type="Pfam" id="PF00640">
    <property type="entry name" value="PID"/>
    <property type="match status" value="1"/>
</dbReference>
<dbReference type="SMART" id="SM00462">
    <property type="entry name" value="PTB"/>
    <property type="match status" value="1"/>
</dbReference>
<dbReference type="EMBL" id="JADWDJ010000010">
    <property type="protein sequence ID" value="KAG5274573.1"/>
    <property type="molecule type" value="Genomic_DNA"/>
</dbReference>
<dbReference type="GO" id="GO:0014069">
    <property type="term" value="C:postsynaptic density"/>
    <property type="evidence" value="ECO:0007669"/>
    <property type="project" value="TreeGrafter"/>
</dbReference>
<dbReference type="CDD" id="cd13157">
    <property type="entry name" value="PTB_tensin-related"/>
    <property type="match status" value="1"/>
</dbReference>
<feature type="compositionally biased region" description="Low complexity" evidence="1">
    <location>
        <begin position="196"/>
        <end position="208"/>
    </location>
</feature>
<protein>
    <recommendedName>
        <fullName evidence="2">PID domain-containing protein</fullName>
    </recommendedName>
</protein>
<dbReference type="Proteomes" id="UP000823561">
    <property type="component" value="Chromosome 10"/>
</dbReference>
<dbReference type="InterPro" id="IPR011993">
    <property type="entry name" value="PH-like_dom_sf"/>
</dbReference>
<dbReference type="InterPro" id="IPR036860">
    <property type="entry name" value="SH2_dom_sf"/>
</dbReference>
<organism evidence="3 4">
    <name type="scientific">Alosa alosa</name>
    <name type="common">allis shad</name>
    <dbReference type="NCBI Taxonomy" id="278164"/>
    <lineage>
        <taxon>Eukaryota</taxon>
        <taxon>Metazoa</taxon>
        <taxon>Chordata</taxon>
        <taxon>Craniata</taxon>
        <taxon>Vertebrata</taxon>
        <taxon>Euteleostomi</taxon>
        <taxon>Actinopterygii</taxon>
        <taxon>Neopterygii</taxon>
        <taxon>Teleostei</taxon>
        <taxon>Clupei</taxon>
        <taxon>Clupeiformes</taxon>
        <taxon>Clupeoidei</taxon>
        <taxon>Clupeidae</taxon>
        <taxon>Alosa</taxon>
    </lineage>
</organism>
<proteinExistence type="predicted"/>
<sequence>MCDGPTREDGTVTRSAEYVGSFPVDDHCLDEQIQQLHIQLKALRNCKKRRPVSLKFSIKGVKIYDEDETTLLMAHALRRISLSTARPSDSQFAFVSHNPGSSDTQLYCHLFKARHARAAQFLNLLLCRCFQLFYLECHPEEAQDESSEGKKLTRVPSLLNQGFPLSVSALVSFRRAPFLGLFPGAKTPSKSSTPEPQQQQKRPQSSSPDEGPITSPTLVRKAAIRNKGLSSGAYRSFTYTPLKQRQLQERMNHTKGKEEQDGPVQRTPSLAESEEALAQAVWCSAGLSSDSSSALLAEDVLGAYLLCPHPKKPSRGTLIIRFPSGLAVRVIKNTSKGRYLLEGCHIEFDTISTLIEYYTEYRGELECHLSCARVNHCYEWEENVSKSQTELAQFGHKRVIPKYGHVKSWI</sequence>
<name>A0AAV6GHK3_9TELE</name>
<feature type="region of interest" description="Disordered" evidence="1">
    <location>
        <begin position="184"/>
        <end position="215"/>
    </location>
</feature>
<dbReference type="PANTHER" id="PTHR15832:SF3">
    <property type="entry name" value="SH2 DOMAIN-CONTAINING PROTEIN 5"/>
    <property type="match status" value="1"/>
</dbReference>
<dbReference type="SUPFAM" id="SSF50729">
    <property type="entry name" value="PH domain-like"/>
    <property type="match status" value="1"/>
</dbReference>
<dbReference type="CDD" id="cd00173">
    <property type="entry name" value="SH2"/>
    <property type="match status" value="1"/>
</dbReference>
<evidence type="ECO:0000256" key="1">
    <source>
        <dbReference type="SAM" id="MobiDB-lite"/>
    </source>
</evidence>
<comment type="caution">
    <text evidence="3">The sequence shown here is derived from an EMBL/GenBank/DDBJ whole genome shotgun (WGS) entry which is preliminary data.</text>
</comment>
<dbReference type="Gene3D" id="3.30.505.10">
    <property type="entry name" value="SH2 domain"/>
    <property type="match status" value="1"/>
</dbReference>
<evidence type="ECO:0000313" key="3">
    <source>
        <dbReference type="EMBL" id="KAG5274573.1"/>
    </source>
</evidence>
<accession>A0AAV6GHK3</accession>
<dbReference type="Gene3D" id="2.30.29.30">
    <property type="entry name" value="Pleckstrin-homology domain (PH domain)/Phosphotyrosine-binding domain (PTB)"/>
    <property type="match status" value="1"/>
</dbReference>
<dbReference type="InterPro" id="IPR006020">
    <property type="entry name" value="PTB/PI_dom"/>
</dbReference>
<dbReference type="AlphaFoldDB" id="A0AAV6GHK3"/>
<feature type="domain" description="PID" evidence="2">
    <location>
        <begin position="12"/>
        <end position="134"/>
    </location>
</feature>